<organism evidence="3 4">
    <name type="scientific">Microbacterium schleiferi</name>
    <dbReference type="NCBI Taxonomy" id="69362"/>
    <lineage>
        <taxon>Bacteria</taxon>
        <taxon>Bacillati</taxon>
        <taxon>Actinomycetota</taxon>
        <taxon>Actinomycetes</taxon>
        <taxon>Micrococcales</taxon>
        <taxon>Microbacteriaceae</taxon>
        <taxon>Microbacterium</taxon>
    </lineage>
</organism>
<proteinExistence type="predicted"/>
<comment type="caution">
    <text evidence="3">The sequence shown here is derived from an EMBL/GenBank/DDBJ whole genome shotgun (WGS) entry which is preliminary data.</text>
</comment>
<accession>A0ABU7V894</accession>
<keyword evidence="3" id="KW-0347">Helicase</keyword>
<dbReference type="InterPro" id="IPR032830">
    <property type="entry name" value="XPB/Ssl2_N"/>
</dbReference>
<evidence type="ECO:0000259" key="2">
    <source>
        <dbReference type="Pfam" id="PF13625"/>
    </source>
</evidence>
<keyword evidence="3" id="KW-0378">Hydrolase</keyword>
<dbReference type="EMBL" id="JAZHOV010000005">
    <property type="protein sequence ID" value="MEF2255338.1"/>
    <property type="molecule type" value="Genomic_DNA"/>
</dbReference>
<feature type="region of interest" description="Disordered" evidence="1">
    <location>
        <begin position="106"/>
        <end position="129"/>
    </location>
</feature>
<dbReference type="Proteomes" id="UP001351900">
    <property type="component" value="Unassembled WGS sequence"/>
</dbReference>
<evidence type="ECO:0000313" key="4">
    <source>
        <dbReference type="Proteomes" id="UP001351900"/>
    </source>
</evidence>
<dbReference type="RefSeq" id="WP_331791632.1">
    <property type="nucleotide sequence ID" value="NZ_BAAAUO010000008.1"/>
</dbReference>
<feature type="domain" description="Helicase XPB/Ssl2 N-terminal" evidence="2">
    <location>
        <begin position="316"/>
        <end position="439"/>
    </location>
</feature>
<sequence>MAGDERTLATWLASLDDNALADLFTRRGVSPAASWRDFFDAAEALLDSASIDRALARLDRRELAALVAAGAGDVAPGTIVAWGLARPGGEVYAPVQERIAALSSTSGLADPPADVAATASGSPGTAPASAAETASAAERIFTASASLADVLLAALHVPLTLTGAGAVSAADRKRLTESGAIGAPEDLDDLIAAGLAAELLTPIGRELVVTAAGEQWLDGGTVARWTAIADGYRRHLPAGLRAPQGGIIDPAGWASMYPLSPEWPARAAALRQTAQRWGILAADGTVPPWSRGLVEGTAIDTDALRDALPAEIDRIYLQADLTAVAPGPLAPRLDLRLRRIARRESRAQASTYRFTAESIGAGLTDGESAQSIRAFLRELSLTGIPQPLDYVIETTASRHGSITVRSDAASPNTIVESSDAHLLDLVVIDQALRPVGLVRHGDVLVSRVGRDHLFWALADARYPVVALDEHGAPESLRRRTAAQSASAEPAGDVYARLIGSLRASGGDGDAAWLERELEQAVRTKSIIVVTAQISAAETRTFTLEATGLGGGRLRGRDRGADVERTLPISTIVNVSPA</sequence>
<evidence type="ECO:0000313" key="3">
    <source>
        <dbReference type="EMBL" id="MEF2255338.1"/>
    </source>
</evidence>
<dbReference type="Pfam" id="PF13625">
    <property type="entry name" value="Helicase_C_3"/>
    <property type="match status" value="1"/>
</dbReference>
<keyword evidence="3" id="KW-0067">ATP-binding</keyword>
<evidence type="ECO:0000256" key="1">
    <source>
        <dbReference type="SAM" id="MobiDB-lite"/>
    </source>
</evidence>
<gene>
    <name evidence="3" type="ORF">V2V91_09365</name>
</gene>
<protein>
    <submittedName>
        <fullName evidence="3">Helicase-associated domain-containing protein</fullName>
    </submittedName>
</protein>
<name>A0ABU7V894_9MICO</name>
<dbReference type="GO" id="GO:0004386">
    <property type="term" value="F:helicase activity"/>
    <property type="evidence" value="ECO:0007669"/>
    <property type="project" value="UniProtKB-KW"/>
</dbReference>
<feature type="compositionally biased region" description="Low complexity" evidence="1">
    <location>
        <begin position="116"/>
        <end position="129"/>
    </location>
</feature>
<keyword evidence="4" id="KW-1185">Reference proteome</keyword>
<keyword evidence="3" id="KW-0547">Nucleotide-binding</keyword>
<reference evidence="3 4" key="1">
    <citation type="submission" date="2024-01" db="EMBL/GenBank/DDBJ databases">
        <title>the genome sequence of strain Microbacterium schleiferi NBRC 15075.</title>
        <authorList>
            <person name="Ding Y."/>
            <person name="Zhang G."/>
        </authorList>
    </citation>
    <scope>NUCLEOTIDE SEQUENCE [LARGE SCALE GENOMIC DNA]</scope>
    <source>
        <strain evidence="3 4">NBRC 15075</strain>
    </source>
</reference>